<keyword evidence="2 4" id="KW-0813">Transport</keyword>
<protein>
    <recommendedName>
        <fullName evidence="4">Exocyst complex protein EXO70</fullName>
    </recommendedName>
</protein>
<accession>A0ABR4P4S6</accession>
<evidence type="ECO:0000256" key="1">
    <source>
        <dbReference type="ARBA" id="ARBA00006756"/>
    </source>
</evidence>
<evidence type="ECO:0000259" key="5">
    <source>
        <dbReference type="Pfam" id="PF03081"/>
    </source>
</evidence>
<organism evidence="6 7">
    <name type="scientific">Phlyctema vagabunda</name>
    <dbReference type="NCBI Taxonomy" id="108571"/>
    <lineage>
        <taxon>Eukaryota</taxon>
        <taxon>Fungi</taxon>
        <taxon>Dikarya</taxon>
        <taxon>Ascomycota</taxon>
        <taxon>Pezizomycotina</taxon>
        <taxon>Leotiomycetes</taxon>
        <taxon>Helotiales</taxon>
        <taxon>Dermateaceae</taxon>
        <taxon>Phlyctema</taxon>
    </lineage>
</organism>
<evidence type="ECO:0000313" key="6">
    <source>
        <dbReference type="EMBL" id="KAL3418314.1"/>
    </source>
</evidence>
<evidence type="ECO:0000313" key="7">
    <source>
        <dbReference type="Proteomes" id="UP001629113"/>
    </source>
</evidence>
<reference evidence="6 7" key="1">
    <citation type="submission" date="2024-06" db="EMBL/GenBank/DDBJ databases">
        <title>Complete genome of Phlyctema vagabunda strain 19-DSS-EL-015.</title>
        <authorList>
            <person name="Fiorenzani C."/>
        </authorList>
    </citation>
    <scope>NUCLEOTIDE SEQUENCE [LARGE SCALE GENOMIC DNA]</scope>
    <source>
        <strain evidence="6 7">19-DSS-EL-015</strain>
    </source>
</reference>
<comment type="similarity">
    <text evidence="1 4">Belongs to the EXO70 family.</text>
</comment>
<dbReference type="PANTHER" id="PTHR12542">
    <property type="entry name" value="EXOCYST COMPLEX PROTEIN EXO70"/>
    <property type="match status" value="1"/>
</dbReference>
<comment type="function">
    <text evidence="4">Involved in the secretory pathway as part of the exocyst complex which tethers secretory vesicles to the sites of exocytosis. Also plays a role in the assembly of the exocyst.</text>
</comment>
<dbReference type="Pfam" id="PF20669">
    <property type="entry name" value="Exo70_N"/>
    <property type="match status" value="1"/>
</dbReference>
<feature type="domain" description="Exocyst complex subunit Exo70 C-terminal" evidence="5">
    <location>
        <begin position="247"/>
        <end position="631"/>
    </location>
</feature>
<keyword evidence="7" id="KW-1185">Reference proteome</keyword>
<sequence length="635" mass="69761">MAVGLSSRVAADEEARAEVEVLNSRLEKTSQLTKKIQASLSRLESSGKSVQEAVGPIYGATRNLQVLGTNIDGIIGAIERIRQPSDIKNNEEEVIRAGPEKAGLSAYLASVKRVSKALAEMQRTNLRSNQQAVADLGRLLKSGNTQLEGYFQRLLQEDSGPIEPLLFITKDKPFPCLSQDKTTRLGLISSYIASIARSSQYPSDSPILQSYASVRGPYLATTLQNLASASVNTAKKKTPDAIYRQGTNGMGTYAKGLEGAFLSEYDNICALFSRDEWGKIFNLTCQGAISELSRTLRELNSHIKSNLTTDCYLAYEIVEIVSNLSSNMESRTGELKPSFAAALKPIRETAKSSLGELQEDTRRRIQALPLIPADAAAVSITTETMTRLQTMVNFLRPISSIMISIGDGGWNQNAAQNGVSETIPSLSSFDVGADGKQIFANYSMDTIDKLMKALVLKAQPFLKSQLNSGVFILNNSTIVDRMVRNSDLEPLLRSRMVDIERWRTQGSKTYTAGWKEPAGYLLDTLVTNRTGQRPPSGGTTAVDSAAILKGLSSKEKDAIKQKFTGFNSSFDDLVAKHKALKMEKEVRERLGKEIQQLIEPLYARFWDRYHEVDKGKGKYAKYDKSSISGVFLSLA</sequence>
<comment type="subcellular location">
    <subcellularLocation>
        <location evidence="4">Bud</location>
    </subcellularLocation>
    <subcellularLocation>
        <location evidence="4">Bud neck</location>
    </subcellularLocation>
</comment>
<keyword evidence="3 4" id="KW-0268">Exocytosis</keyword>
<proteinExistence type="inferred from homology"/>
<name>A0ABR4P4S6_9HELO</name>
<dbReference type="Pfam" id="PF03081">
    <property type="entry name" value="Exo70_C"/>
    <property type="match status" value="1"/>
</dbReference>
<evidence type="ECO:0000256" key="4">
    <source>
        <dbReference type="RuleBase" id="RU365026"/>
    </source>
</evidence>
<dbReference type="InterPro" id="IPR016159">
    <property type="entry name" value="Cullin_repeat-like_dom_sf"/>
</dbReference>
<comment type="caution">
    <text evidence="6">The sequence shown here is derived from an EMBL/GenBank/DDBJ whole genome shotgun (WGS) entry which is preliminary data.</text>
</comment>
<dbReference type="PANTHER" id="PTHR12542:SF41">
    <property type="entry name" value="EXOCYST COMPLEX COMPONENT 7"/>
    <property type="match status" value="1"/>
</dbReference>
<dbReference type="Proteomes" id="UP001629113">
    <property type="component" value="Unassembled WGS sequence"/>
</dbReference>
<evidence type="ECO:0000256" key="2">
    <source>
        <dbReference type="ARBA" id="ARBA00022448"/>
    </source>
</evidence>
<dbReference type="SUPFAM" id="SSF74788">
    <property type="entry name" value="Cullin repeat-like"/>
    <property type="match status" value="1"/>
</dbReference>
<dbReference type="EMBL" id="JBFCZG010000009">
    <property type="protein sequence ID" value="KAL3418314.1"/>
    <property type="molecule type" value="Genomic_DNA"/>
</dbReference>
<keyword evidence="4" id="KW-0653">Protein transport</keyword>
<dbReference type="InterPro" id="IPR004140">
    <property type="entry name" value="Exo70"/>
</dbReference>
<dbReference type="InterPro" id="IPR046364">
    <property type="entry name" value="Exo70_C"/>
</dbReference>
<evidence type="ECO:0000256" key="3">
    <source>
        <dbReference type="ARBA" id="ARBA00022483"/>
    </source>
</evidence>
<gene>
    <name evidence="6" type="ORF">PVAG01_10030</name>
</gene>
<dbReference type="Gene3D" id="1.20.1280.170">
    <property type="entry name" value="Exocyst complex component Exo70"/>
    <property type="match status" value="1"/>
</dbReference>